<sequence>MEEGTARKAWPSSESPDEDERKVAAETNSHFIKLDPEDWWLDCRYCKNPDGTPVRLRVDNTFNPKHALRSHAGITLESSGAPFLTTTESNPGAKHKAEMFKKLNPEAAAA</sequence>
<evidence type="ECO:0000256" key="1">
    <source>
        <dbReference type="SAM" id="MobiDB-lite"/>
    </source>
</evidence>
<accession>A0A0G4I6W6</accession>
<feature type="region of interest" description="Disordered" evidence="1">
    <location>
        <begin position="1"/>
        <end position="24"/>
    </location>
</feature>
<name>A0A0G4I6W6_9ALVE</name>
<protein>
    <submittedName>
        <fullName evidence="2">Uncharacterized protein</fullName>
    </submittedName>
</protein>
<dbReference type="AlphaFoldDB" id="A0A0G4I6W6"/>
<evidence type="ECO:0000313" key="2">
    <source>
        <dbReference type="EMBL" id="CEM52814.1"/>
    </source>
</evidence>
<organism evidence="2">
    <name type="scientific">Chromera velia CCMP2878</name>
    <dbReference type="NCBI Taxonomy" id="1169474"/>
    <lineage>
        <taxon>Eukaryota</taxon>
        <taxon>Sar</taxon>
        <taxon>Alveolata</taxon>
        <taxon>Colpodellida</taxon>
        <taxon>Chromeraceae</taxon>
        <taxon>Chromera</taxon>
    </lineage>
</organism>
<reference evidence="2" key="1">
    <citation type="submission" date="2014-11" db="EMBL/GenBank/DDBJ databases">
        <authorList>
            <person name="Otto D Thomas"/>
            <person name="Naeem Raeece"/>
        </authorList>
    </citation>
    <scope>NUCLEOTIDE SEQUENCE</scope>
</reference>
<dbReference type="VEuPathDB" id="CryptoDB:Cvel_11535"/>
<gene>
    <name evidence="2" type="ORF">Cvel_11535</name>
</gene>
<proteinExistence type="predicted"/>
<dbReference type="EMBL" id="CDMZ01005384">
    <property type="protein sequence ID" value="CEM52814.1"/>
    <property type="molecule type" value="Genomic_DNA"/>
</dbReference>